<comment type="caution">
    <text evidence="1">The sequence shown here is derived from an EMBL/GenBank/DDBJ whole genome shotgun (WGS) entry which is preliminary data.</text>
</comment>
<accession>A0A1C7LL63</accession>
<reference evidence="1 2" key="1">
    <citation type="submission" date="2016-03" db="EMBL/GenBank/DDBJ databases">
        <title>Whole genome sequencing of Grifola frondosa 9006-11.</title>
        <authorList>
            <person name="Min B."/>
            <person name="Park H."/>
            <person name="Kim J.-G."/>
            <person name="Cho H."/>
            <person name="Oh Y.-L."/>
            <person name="Kong W.-S."/>
            <person name="Choi I.-G."/>
        </authorList>
    </citation>
    <scope>NUCLEOTIDE SEQUENCE [LARGE SCALE GENOMIC DNA]</scope>
    <source>
        <strain evidence="1 2">9006-11</strain>
    </source>
</reference>
<keyword evidence="2" id="KW-1185">Reference proteome</keyword>
<proteinExistence type="predicted"/>
<evidence type="ECO:0000313" key="1">
    <source>
        <dbReference type="EMBL" id="OBZ65501.1"/>
    </source>
</evidence>
<protein>
    <submittedName>
        <fullName evidence="1">Uncharacterized protein</fullName>
    </submittedName>
</protein>
<evidence type="ECO:0000313" key="2">
    <source>
        <dbReference type="Proteomes" id="UP000092993"/>
    </source>
</evidence>
<dbReference type="OrthoDB" id="3270127at2759"/>
<sequence length="234" mass="23580">MPAVTASTLAATVSTPATVASTAAATASTPAAAASMPAVAASTPAVAASMPAATGIPAGALNVGTEVASRKGRAKKPKPALWPGTTVSGKHVCGHEWITNNPGGTKEQFEAFWKSLSKAAKNSFVAQAKALKSSTSSVPSVSQTGTIDSIQSVSQPGAASAVLSQPGAASAVPSQPGAASACRIGCAFGHYVNYVEIVSALRIAMWFNTPWLVMYTVGFQHPGGGGFHVQLWRM</sequence>
<gene>
    <name evidence="1" type="ORF">A0H81_14610</name>
</gene>
<dbReference type="EMBL" id="LUGG01000044">
    <property type="protein sequence ID" value="OBZ65501.1"/>
    <property type="molecule type" value="Genomic_DNA"/>
</dbReference>
<dbReference type="AlphaFoldDB" id="A0A1C7LL63"/>
<dbReference type="Proteomes" id="UP000092993">
    <property type="component" value="Unassembled WGS sequence"/>
</dbReference>
<organism evidence="1 2">
    <name type="scientific">Grifola frondosa</name>
    <name type="common">Maitake</name>
    <name type="synonym">Polyporus frondosus</name>
    <dbReference type="NCBI Taxonomy" id="5627"/>
    <lineage>
        <taxon>Eukaryota</taxon>
        <taxon>Fungi</taxon>
        <taxon>Dikarya</taxon>
        <taxon>Basidiomycota</taxon>
        <taxon>Agaricomycotina</taxon>
        <taxon>Agaricomycetes</taxon>
        <taxon>Polyporales</taxon>
        <taxon>Grifolaceae</taxon>
        <taxon>Grifola</taxon>
    </lineage>
</organism>
<name>A0A1C7LL63_GRIFR</name>